<accession>A0A9D4SMG1</accession>
<evidence type="ECO:0000256" key="1">
    <source>
        <dbReference type="SAM" id="MobiDB-lite"/>
    </source>
</evidence>
<evidence type="ECO:0000313" key="5">
    <source>
        <dbReference type="Proteomes" id="UP000821837"/>
    </source>
</evidence>
<organism evidence="4 5">
    <name type="scientific">Rhipicephalus sanguineus</name>
    <name type="common">Brown dog tick</name>
    <name type="synonym">Ixodes sanguineus</name>
    <dbReference type="NCBI Taxonomy" id="34632"/>
    <lineage>
        <taxon>Eukaryota</taxon>
        <taxon>Metazoa</taxon>
        <taxon>Ecdysozoa</taxon>
        <taxon>Arthropoda</taxon>
        <taxon>Chelicerata</taxon>
        <taxon>Arachnida</taxon>
        <taxon>Acari</taxon>
        <taxon>Parasitiformes</taxon>
        <taxon>Ixodida</taxon>
        <taxon>Ixodoidea</taxon>
        <taxon>Ixodidae</taxon>
        <taxon>Rhipicephalinae</taxon>
        <taxon>Rhipicephalus</taxon>
        <taxon>Rhipicephalus</taxon>
    </lineage>
</organism>
<dbReference type="Proteomes" id="UP000821837">
    <property type="component" value="Unassembled WGS sequence"/>
</dbReference>
<dbReference type="Gene3D" id="3.20.20.80">
    <property type="entry name" value="Glycosidases"/>
    <property type="match status" value="1"/>
</dbReference>
<feature type="compositionally biased region" description="Basic residues" evidence="1">
    <location>
        <begin position="178"/>
        <end position="188"/>
    </location>
</feature>
<dbReference type="InterPro" id="IPR017853">
    <property type="entry name" value="GH"/>
</dbReference>
<evidence type="ECO:0000256" key="2">
    <source>
        <dbReference type="SAM" id="Phobius"/>
    </source>
</evidence>
<evidence type="ECO:0000313" key="4">
    <source>
        <dbReference type="EMBL" id="KAH7935283.1"/>
    </source>
</evidence>
<keyword evidence="2" id="KW-0812">Transmembrane</keyword>
<proteinExistence type="predicted"/>
<gene>
    <name evidence="4" type="ORF">HPB52_005708</name>
</gene>
<dbReference type="SUPFAM" id="SSF51445">
    <property type="entry name" value="(Trans)glycosidases"/>
    <property type="match status" value="1"/>
</dbReference>
<reference evidence="4" key="1">
    <citation type="journal article" date="2020" name="Cell">
        <title>Large-Scale Comparative Analyses of Tick Genomes Elucidate Their Genetic Diversity and Vector Capacities.</title>
        <authorList>
            <consortium name="Tick Genome and Microbiome Consortium (TIGMIC)"/>
            <person name="Jia N."/>
            <person name="Wang J."/>
            <person name="Shi W."/>
            <person name="Du L."/>
            <person name="Sun Y."/>
            <person name="Zhan W."/>
            <person name="Jiang J.F."/>
            <person name="Wang Q."/>
            <person name="Zhang B."/>
            <person name="Ji P."/>
            <person name="Bell-Sakyi L."/>
            <person name="Cui X.M."/>
            <person name="Yuan T.T."/>
            <person name="Jiang B.G."/>
            <person name="Yang W.F."/>
            <person name="Lam T.T."/>
            <person name="Chang Q.C."/>
            <person name="Ding S.J."/>
            <person name="Wang X.J."/>
            <person name="Zhu J.G."/>
            <person name="Ruan X.D."/>
            <person name="Zhao L."/>
            <person name="Wei J.T."/>
            <person name="Ye R.Z."/>
            <person name="Que T.C."/>
            <person name="Du C.H."/>
            <person name="Zhou Y.H."/>
            <person name="Cheng J.X."/>
            <person name="Dai P.F."/>
            <person name="Guo W.B."/>
            <person name="Han X.H."/>
            <person name="Huang E.J."/>
            <person name="Li L.F."/>
            <person name="Wei W."/>
            <person name="Gao Y.C."/>
            <person name="Liu J.Z."/>
            <person name="Shao H.Z."/>
            <person name="Wang X."/>
            <person name="Wang C.C."/>
            <person name="Yang T.C."/>
            <person name="Huo Q.B."/>
            <person name="Li W."/>
            <person name="Chen H.Y."/>
            <person name="Chen S.E."/>
            <person name="Zhou L.G."/>
            <person name="Ni X.B."/>
            <person name="Tian J.H."/>
            <person name="Sheng Y."/>
            <person name="Liu T."/>
            <person name="Pan Y.S."/>
            <person name="Xia L.Y."/>
            <person name="Li J."/>
            <person name="Zhao F."/>
            <person name="Cao W.C."/>
        </authorList>
    </citation>
    <scope>NUCLEOTIDE SEQUENCE</scope>
    <source>
        <strain evidence="4">Rsan-2018</strain>
    </source>
</reference>
<dbReference type="AlphaFoldDB" id="A0A9D4SMG1"/>
<name>A0A9D4SMG1_RHISA</name>
<dbReference type="EMBL" id="JABSTV010001255">
    <property type="protein sequence ID" value="KAH7935283.1"/>
    <property type="molecule type" value="Genomic_DNA"/>
</dbReference>
<keyword evidence="2" id="KW-1133">Transmembrane helix</keyword>
<feature type="region of interest" description="Disordered" evidence="1">
    <location>
        <begin position="245"/>
        <end position="299"/>
    </location>
</feature>
<reference evidence="4" key="2">
    <citation type="submission" date="2021-09" db="EMBL/GenBank/DDBJ databases">
        <authorList>
            <person name="Jia N."/>
            <person name="Wang J."/>
            <person name="Shi W."/>
            <person name="Du L."/>
            <person name="Sun Y."/>
            <person name="Zhan W."/>
            <person name="Jiang J."/>
            <person name="Wang Q."/>
            <person name="Zhang B."/>
            <person name="Ji P."/>
            <person name="Sakyi L.B."/>
            <person name="Cui X."/>
            <person name="Yuan T."/>
            <person name="Jiang B."/>
            <person name="Yang W."/>
            <person name="Lam T.T.-Y."/>
            <person name="Chang Q."/>
            <person name="Ding S."/>
            <person name="Wang X."/>
            <person name="Zhu J."/>
            <person name="Ruan X."/>
            <person name="Zhao L."/>
            <person name="Wei J."/>
            <person name="Que T."/>
            <person name="Du C."/>
            <person name="Cheng J."/>
            <person name="Dai P."/>
            <person name="Han X."/>
            <person name="Huang E."/>
            <person name="Gao Y."/>
            <person name="Liu J."/>
            <person name="Shao H."/>
            <person name="Ye R."/>
            <person name="Li L."/>
            <person name="Wei W."/>
            <person name="Wang X."/>
            <person name="Wang C."/>
            <person name="Huo Q."/>
            <person name="Li W."/>
            <person name="Guo W."/>
            <person name="Chen H."/>
            <person name="Chen S."/>
            <person name="Zhou L."/>
            <person name="Zhou L."/>
            <person name="Ni X."/>
            <person name="Tian J."/>
            <person name="Zhou Y."/>
            <person name="Sheng Y."/>
            <person name="Liu T."/>
            <person name="Pan Y."/>
            <person name="Xia L."/>
            <person name="Li J."/>
            <person name="Zhao F."/>
            <person name="Cao W."/>
        </authorList>
    </citation>
    <scope>NUCLEOTIDE SEQUENCE</scope>
    <source>
        <strain evidence="4">Rsan-2018</strain>
        <tissue evidence="4">Larvae</tissue>
    </source>
</reference>
<dbReference type="Pfam" id="PF00704">
    <property type="entry name" value="Glyco_hydro_18"/>
    <property type="match status" value="1"/>
</dbReference>
<comment type="caution">
    <text evidence="4">The sequence shown here is derived from an EMBL/GenBank/DDBJ whole genome shotgun (WGS) entry which is preliminary data.</text>
</comment>
<protein>
    <recommendedName>
        <fullName evidence="3">GH18 domain-containing protein</fullName>
    </recommendedName>
</protein>
<feature type="domain" description="GH18" evidence="3">
    <location>
        <begin position="441"/>
        <end position="686"/>
    </location>
</feature>
<keyword evidence="2" id="KW-0472">Membrane</keyword>
<feature type="transmembrane region" description="Helical" evidence="2">
    <location>
        <begin position="318"/>
        <end position="342"/>
    </location>
</feature>
<feature type="region of interest" description="Disordered" evidence="1">
    <location>
        <begin position="57"/>
        <end position="201"/>
    </location>
</feature>
<dbReference type="GO" id="GO:0005975">
    <property type="term" value="P:carbohydrate metabolic process"/>
    <property type="evidence" value="ECO:0007669"/>
    <property type="project" value="InterPro"/>
</dbReference>
<sequence>MSQARFSLSDFDDSELPPWSTEFYDTDGFSPPSQPSTLRGAGKRSSWLRKLSTLASTPEDGSYLKTTTGKPRKAYWARSGSPNADRNGHNRRHSFGSRALANAVESSDDGVTITESASASLPRKETPRVPYVEKEDTGRAAFPRKTRRRSKYDVSGDNSEASRDHMRTPSTTTDVKYRSHGRSPRRLHQLASTPARRLRQSPPRKIAVFSKPRSLAPPPRIDDFSDIPPVEMILFDSPPLLLPSSRLEPPRDLVGRETTSSPEKTKTASYIPARHKSPPSDSPTPQVSEVMSVPEETEERQASPAEWVVAGRLTFEQIWVFCVVASATLLLPFVMVILSYLLTPIRDAREATAETSVTRGPASSFTLPTWPTLTTVDTWEGFPTACHRQRIISDDISQVMPRNSIRGADVTGLDLFCLYNTSRFVSSSFGSFLPDNLPFVACRYIVYWSFRLVDGSLMSRTPTFDIVYGLVNLKDMLKNAGAASVKVLLVVGGYVEDNPQFSLLARDANAMARFVKDAMRLVESHNIDGLAIHWLEAEPGCRLPGSLGDHETLHVIFAGLRGIFDLNSFQGILAVILPAGVDSSIVRSVIDIVDYVFLETHKTMPQPSPDYSSICRNVSNRMVSDLTSLPSYSANARKMCITLSVAPWIFEAQQQSNGYGQLPTLDALSSSGDHPGFASAQEMCSSSPCRLNPSLTGSCIAVRISTLGGYAYVLLLLNETTLQEVFTSYLPPHDVRCALLLDLELDNYAGQCNFTTSTKVNLTDYWLVERLVSSIDGSSSPIVRFLPLC</sequence>
<evidence type="ECO:0000259" key="3">
    <source>
        <dbReference type="Pfam" id="PF00704"/>
    </source>
</evidence>
<keyword evidence="5" id="KW-1185">Reference proteome</keyword>
<feature type="region of interest" description="Disordered" evidence="1">
    <location>
        <begin position="1"/>
        <end position="45"/>
    </location>
</feature>
<feature type="compositionally biased region" description="Basic and acidic residues" evidence="1">
    <location>
        <begin position="122"/>
        <end position="138"/>
    </location>
</feature>
<dbReference type="VEuPathDB" id="VectorBase:RSAN_025832"/>
<dbReference type="InterPro" id="IPR001223">
    <property type="entry name" value="Glyco_hydro18_cat"/>
</dbReference>